<gene>
    <name evidence="2" type="ORF">OBO34_00220</name>
    <name evidence="3" type="ORF">OBO34_13315</name>
</gene>
<name>A0A9J6QI72_9FIRM</name>
<keyword evidence="1" id="KW-0812">Transmembrane</keyword>
<evidence type="ECO:0000313" key="2">
    <source>
        <dbReference type="EMBL" id="MCU7376777.1"/>
    </source>
</evidence>
<keyword evidence="4" id="KW-1185">Reference proteome</keyword>
<feature type="transmembrane region" description="Helical" evidence="1">
    <location>
        <begin position="132"/>
        <end position="152"/>
    </location>
</feature>
<keyword evidence="1" id="KW-1133">Transmembrane helix</keyword>
<dbReference type="Proteomes" id="UP001065549">
    <property type="component" value="Unassembled WGS sequence"/>
</dbReference>
<reference evidence="2" key="1">
    <citation type="submission" date="2022-09" db="EMBL/GenBank/DDBJ databases">
        <title>Culturomic study of gut microbiota in children with autism spectrum disorder.</title>
        <authorList>
            <person name="Efimov B.A."/>
            <person name="Chaplin A.V."/>
            <person name="Sokolova S.R."/>
            <person name="Pikina A.P."/>
            <person name="Korzhanova M."/>
            <person name="Belova V."/>
            <person name="Korostin D."/>
        </authorList>
    </citation>
    <scope>NUCLEOTIDE SEQUENCE</scope>
    <source>
        <strain evidence="2">ASD5510</strain>
    </source>
</reference>
<feature type="transmembrane region" description="Helical" evidence="1">
    <location>
        <begin position="190"/>
        <end position="208"/>
    </location>
</feature>
<dbReference type="RefSeq" id="WP_148396117.1">
    <property type="nucleotide sequence ID" value="NZ_JAJAGH010000005.1"/>
</dbReference>
<keyword evidence="1" id="KW-0472">Membrane</keyword>
<dbReference type="AlphaFoldDB" id="A0A9J6QI72"/>
<accession>A0A9J6QI72</accession>
<feature type="transmembrane region" description="Helical" evidence="1">
    <location>
        <begin position="214"/>
        <end position="234"/>
    </location>
</feature>
<proteinExistence type="predicted"/>
<feature type="transmembrane region" description="Helical" evidence="1">
    <location>
        <begin position="12"/>
        <end position="37"/>
    </location>
</feature>
<feature type="transmembrane region" description="Helical" evidence="1">
    <location>
        <begin position="107"/>
        <end position="126"/>
    </location>
</feature>
<feature type="transmembrane region" description="Helical" evidence="1">
    <location>
        <begin position="57"/>
        <end position="76"/>
    </location>
</feature>
<comment type="caution">
    <text evidence="2">The sequence shown here is derived from an EMBL/GenBank/DDBJ whole genome shotgun (WGS) entry which is preliminary data.</text>
</comment>
<dbReference type="EMBL" id="JAOSHN010000005">
    <property type="protein sequence ID" value="MCU7379326.1"/>
    <property type="molecule type" value="Genomic_DNA"/>
</dbReference>
<evidence type="ECO:0000313" key="3">
    <source>
        <dbReference type="EMBL" id="MCU7379326.1"/>
    </source>
</evidence>
<evidence type="ECO:0000256" key="1">
    <source>
        <dbReference type="SAM" id="Phobius"/>
    </source>
</evidence>
<evidence type="ECO:0000313" key="4">
    <source>
        <dbReference type="Proteomes" id="UP001065549"/>
    </source>
</evidence>
<sequence length="248" mass="28125">MNIKRAGTVNWGIVFLAAVTILCVIAAIGVFVFLIFFEIKSETLDFSSDQIIRSIWLLTWIVIGIDLVISALGWLLKFESQDALKESDDTAGGKWEKIEGGLEAADYLLELFMMLTFLFIGIRFFLCSKTGNGAQIWVAIALFAAIGAMWCSKKMLFKLSRRPSLNQKGNLHEEAVIRERMLAYRSGYRVFKMMNRILIGAMLAIMLLTRFSSFLATALFLEAGVIWAVMNGLFRLERSRLRKKGKRR</sequence>
<protein>
    <submittedName>
        <fullName evidence="2">Uncharacterized protein</fullName>
    </submittedName>
</protein>
<organism evidence="2 4">
    <name type="scientific">Hominibacterium faecale</name>
    <dbReference type="NCBI Taxonomy" id="2839743"/>
    <lineage>
        <taxon>Bacteria</taxon>
        <taxon>Bacillati</taxon>
        <taxon>Bacillota</taxon>
        <taxon>Clostridia</taxon>
        <taxon>Peptostreptococcales</taxon>
        <taxon>Anaerovoracaceae</taxon>
        <taxon>Hominibacterium</taxon>
    </lineage>
</organism>
<dbReference type="EMBL" id="JAOSHN010000001">
    <property type="protein sequence ID" value="MCU7376777.1"/>
    <property type="molecule type" value="Genomic_DNA"/>
</dbReference>